<evidence type="ECO:0000313" key="8">
    <source>
        <dbReference type="Proteomes" id="UP000294581"/>
    </source>
</evidence>
<proteinExistence type="inferred from homology"/>
<dbReference type="RefSeq" id="WP_134161108.1">
    <property type="nucleotide sequence ID" value="NZ_BSUS01000004.1"/>
</dbReference>
<dbReference type="InterPro" id="IPR022907">
    <property type="entry name" value="VapC_family"/>
</dbReference>
<evidence type="ECO:0000256" key="5">
    <source>
        <dbReference type="HAMAP-Rule" id="MF_00265"/>
    </source>
</evidence>
<gene>
    <name evidence="5" type="primary">vapC</name>
    <name evidence="7" type="ORF">C7445_12213</name>
</gene>
<keyword evidence="1 5" id="KW-1277">Toxin-antitoxin system</keyword>
<keyword evidence="2 5" id="KW-0540">Nuclease</keyword>
<feature type="domain" description="PIN" evidence="6">
    <location>
        <begin position="5"/>
        <end position="127"/>
    </location>
</feature>
<evidence type="ECO:0000256" key="2">
    <source>
        <dbReference type="ARBA" id="ARBA00022722"/>
    </source>
</evidence>
<keyword evidence="3 5" id="KW-0479">Metal-binding</keyword>
<keyword evidence="5" id="KW-0800">Toxin</keyword>
<comment type="similarity">
    <text evidence="5">Belongs to the PINc/VapC protein family.</text>
</comment>
<dbReference type="SUPFAM" id="SSF88723">
    <property type="entry name" value="PIN domain-like"/>
    <property type="match status" value="1"/>
</dbReference>
<accession>A0A4R8LE12</accession>
<comment type="cofactor">
    <cofactor evidence="5">
        <name>Mg(2+)</name>
        <dbReference type="ChEBI" id="CHEBI:18420"/>
    </cofactor>
</comment>
<protein>
    <recommendedName>
        <fullName evidence="5">Ribonuclease VapC</fullName>
        <shortName evidence="5">RNase VapC</shortName>
        <ecNumber evidence="5">3.1.-.-</ecNumber>
    </recommendedName>
    <alternativeName>
        <fullName evidence="5">Toxin VapC</fullName>
    </alternativeName>
</protein>
<keyword evidence="8" id="KW-1185">Reference proteome</keyword>
<name>A0A4R8LE12_9BACL</name>
<keyword evidence="4 5" id="KW-0378">Hydrolase</keyword>
<dbReference type="OrthoDB" id="9789052at2"/>
<comment type="function">
    <text evidence="5">Toxic component of a toxin-antitoxin (TA) system. An RNase.</text>
</comment>
<sequence length="138" mass="15938">MRTWFPDTNIILRYLLRDHDGMYHAALRMFEQAEQGECVVHIDTMVLAECVHALTGPVYRRERSVVARALSEILLLEGVTCEDKDRLTESLMLFAEHDVDFTDAYLACKSRDTDGNVVSFNRDFQRLNVALHVPEYTD</sequence>
<dbReference type="EC" id="3.1.-.-" evidence="5"/>
<dbReference type="GO" id="GO:0016787">
    <property type="term" value="F:hydrolase activity"/>
    <property type="evidence" value="ECO:0007669"/>
    <property type="project" value="UniProtKB-KW"/>
</dbReference>
<dbReference type="Gene3D" id="3.40.50.1010">
    <property type="entry name" value="5'-nuclease"/>
    <property type="match status" value="1"/>
</dbReference>
<dbReference type="GO" id="GO:0090729">
    <property type="term" value="F:toxin activity"/>
    <property type="evidence" value="ECO:0007669"/>
    <property type="project" value="UniProtKB-KW"/>
</dbReference>
<evidence type="ECO:0000256" key="4">
    <source>
        <dbReference type="ARBA" id="ARBA00022801"/>
    </source>
</evidence>
<reference evidence="7 8" key="1">
    <citation type="submission" date="2019-03" db="EMBL/GenBank/DDBJ databases">
        <title>Genomic Encyclopedia of Type Strains, Phase IV (KMG-IV): sequencing the most valuable type-strain genomes for metagenomic binning, comparative biology and taxonomic classification.</title>
        <authorList>
            <person name="Goeker M."/>
        </authorList>
    </citation>
    <scope>NUCLEOTIDE SEQUENCE [LARGE SCALE GENOMIC DNA]</scope>
    <source>
        <strain evidence="7 8">DSM 17974</strain>
    </source>
</reference>
<dbReference type="Proteomes" id="UP000294581">
    <property type="component" value="Unassembled WGS sequence"/>
</dbReference>
<feature type="binding site" evidence="5">
    <location>
        <position position="103"/>
    </location>
    <ligand>
        <name>Mg(2+)</name>
        <dbReference type="ChEBI" id="CHEBI:18420"/>
    </ligand>
</feature>
<dbReference type="HAMAP" id="MF_00265">
    <property type="entry name" value="VapC_Nob1"/>
    <property type="match status" value="1"/>
</dbReference>
<dbReference type="InterPro" id="IPR029060">
    <property type="entry name" value="PIN-like_dom_sf"/>
</dbReference>
<comment type="caution">
    <text evidence="7">The sequence shown here is derived from an EMBL/GenBank/DDBJ whole genome shotgun (WGS) entry which is preliminary data.</text>
</comment>
<keyword evidence="5" id="KW-0460">Magnesium</keyword>
<dbReference type="AlphaFoldDB" id="A0A4R8LE12"/>
<evidence type="ECO:0000256" key="1">
    <source>
        <dbReference type="ARBA" id="ARBA00022649"/>
    </source>
</evidence>
<evidence type="ECO:0000313" key="7">
    <source>
        <dbReference type="EMBL" id="TDY40350.1"/>
    </source>
</evidence>
<dbReference type="Pfam" id="PF01850">
    <property type="entry name" value="PIN"/>
    <property type="match status" value="1"/>
</dbReference>
<dbReference type="EMBL" id="SORF01000022">
    <property type="protein sequence ID" value="TDY40350.1"/>
    <property type="molecule type" value="Genomic_DNA"/>
</dbReference>
<evidence type="ECO:0000256" key="3">
    <source>
        <dbReference type="ARBA" id="ARBA00022723"/>
    </source>
</evidence>
<evidence type="ECO:0000259" key="6">
    <source>
        <dbReference type="Pfam" id="PF01850"/>
    </source>
</evidence>
<dbReference type="GO" id="GO:0000287">
    <property type="term" value="F:magnesium ion binding"/>
    <property type="evidence" value="ECO:0007669"/>
    <property type="project" value="UniProtKB-UniRule"/>
</dbReference>
<dbReference type="InterPro" id="IPR002716">
    <property type="entry name" value="PIN_dom"/>
</dbReference>
<organism evidence="7 8">
    <name type="scientific">Alicyclobacillus sacchari</name>
    <dbReference type="NCBI Taxonomy" id="392010"/>
    <lineage>
        <taxon>Bacteria</taxon>
        <taxon>Bacillati</taxon>
        <taxon>Bacillota</taxon>
        <taxon>Bacilli</taxon>
        <taxon>Bacillales</taxon>
        <taxon>Alicyclobacillaceae</taxon>
        <taxon>Alicyclobacillus</taxon>
    </lineage>
</organism>
<feature type="binding site" evidence="5">
    <location>
        <position position="7"/>
    </location>
    <ligand>
        <name>Mg(2+)</name>
        <dbReference type="ChEBI" id="CHEBI:18420"/>
    </ligand>
</feature>
<dbReference type="GO" id="GO:0004540">
    <property type="term" value="F:RNA nuclease activity"/>
    <property type="evidence" value="ECO:0007669"/>
    <property type="project" value="InterPro"/>
</dbReference>